<dbReference type="Pfam" id="PF23847">
    <property type="entry name" value="DUF7211"/>
    <property type="match status" value="1"/>
</dbReference>
<proteinExistence type="predicted"/>
<dbReference type="Proteomes" id="UP000261079">
    <property type="component" value="Unassembled WGS sequence"/>
</dbReference>
<feature type="compositionally biased region" description="Basic and acidic residues" evidence="1">
    <location>
        <begin position="181"/>
        <end position="195"/>
    </location>
</feature>
<reference evidence="2 3" key="1">
    <citation type="submission" date="2018-08" db="EMBL/GenBank/DDBJ databases">
        <title>A genome reference for cultivated species of the human gut microbiota.</title>
        <authorList>
            <person name="Zou Y."/>
            <person name="Xue W."/>
            <person name="Luo G."/>
        </authorList>
    </citation>
    <scope>NUCLEOTIDE SEQUENCE [LARGE SCALE GENOMIC DNA]</scope>
    <source>
        <strain evidence="2 3">AM42-11AC</strain>
    </source>
</reference>
<gene>
    <name evidence="2" type="ORF">DW905_04960</name>
</gene>
<feature type="compositionally biased region" description="Basic and acidic residues" evidence="1">
    <location>
        <begin position="49"/>
        <end position="64"/>
    </location>
</feature>
<dbReference type="EMBL" id="QVEZ01000002">
    <property type="protein sequence ID" value="RGC06621.1"/>
    <property type="molecule type" value="Genomic_DNA"/>
</dbReference>
<name>A0A3E2V7Y0_9FIRM</name>
<feature type="region of interest" description="Disordered" evidence="1">
    <location>
        <begin position="34"/>
        <end position="64"/>
    </location>
</feature>
<sequence>MQVYKDELYHWGIKGMKWGVRRYQNKDGTLTAAGRKHYAGDGNAGEDAQEPKTEYAPKRTGKNAEDYSDEELRARINRLQMERQYRDLQGQTNIRADDPNKELKAEKERLQLQKDVKQLRKDVYSGQSFVKTVMTNASQQFLTKAASGAMSYAAKQFITKELKNPDLANAIVSGSAGGNQQKKDDDKKDDDKKDS</sequence>
<evidence type="ECO:0000256" key="1">
    <source>
        <dbReference type="SAM" id="MobiDB-lite"/>
    </source>
</evidence>
<protein>
    <submittedName>
        <fullName evidence="2">Uncharacterized protein</fullName>
    </submittedName>
</protein>
<accession>A0A3E2V7Y0</accession>
<comment type="caution">
    <text evidence="2">The sequence shown here is derived from an EMBL/GenBank/DDBJ whole genome shotgun (WGS) entry which is preliminary data.</text>
</comment>
<dbReference type="RefSeq" id="WP_117535367.1">
    <property type="nucleotide sequence ID" value="NZ_QVEZ01000002.1"/>
</dbReference>
<evidence type="ECO:0000313" key="3">
    <source>
        <dbReference type="Proteomes" id="UP000261079"/>
    </source>
</evidence>
<dbReference type="AlphaFoldDB" id="A0A3E2V7Y0"/>
<dbReference type="InterPro" id="IPR055635">
    <property type="entry name" value="DUF7211"/>
</dbReference>
<evidence type="ECO:0000313" key="2">
    <source>
        <dbReference type="EMBL" id="RGC06621.1"/>
    </source>
</evidence>
<feature type="region of interest" description="Disordered" evidence="1">
    <location>
        <begin position="169"/>
        <end position="195"/>
    </location>
</feature>
<organism evidence="2 3">
    <name type="scientific">Faecalibacterium prausnitzii</name>
    <dbReference type="NCBI Taxonomy" id="853"/>
    <lineage>
        <taxon>Bacteria</taxon>
        <taxon>Bacillati</taxon>
        <taxon>Bacillota</taxon>
        <taxon>Clostridia</taxon>
        <taxon>Eubacteriales</taxon>
        <taxon>Oscillospiraceae</taxon>
        <taxon>Faecalibacterium</taxon>
    </lineage>
</organism>